<dbReference type="EMBL" id="OU895879">
    <property type="protein sequence ID" value="CAG9806406.1"/>
    <property type="molecule type" value="Genomic_DNA"/>
</dbReference>
<evidence type="ECO:0000256" key="1">
    <source>
        <dbReference type="ARBA" id="ARBA00004275"/>
    </source>
</evidence>
<comment type="cofactor">
    <cofactor evidence="11 13">
        <name>FAD</name>
        <dbReference type="ChEBI" id="CHEBI:57692"/>
    </cofactor>
</comment>
<dbReference type="InterPro" id="IPR004113">
    <property type="entry name" value="FAD-bd_oxidored_4_C"/>
</dbReference>
<comment type="subunit">
    <text evidence="4 13">Homodimer.</text>
</comment>
<dbReference type="Gene3D" id="3.30.465.10">
    <property type="match status" value="1"/>
</dbReference>
<sequence length="610" mass="69324">MSGQILENIEIKSVVPKKRQDLLKWYGWGYKDSEFVTKDRMIYFTSPRYLVSANAKLENFKKFIDSLFNVEIGNVLEFPMTEIKLKPIDYPEPILVDDFVIGLKNLKLDYSLDGEDRMIRSHGQTINEIYDLRYGNFKRIPDIVLWPINHEEVIKIVQLANDNDVVLIVFGGGTSVSGAIHCPQDEKRSIAVLDTSQMNKLLWLNKENLTACFESGVVGQDLERVLNEHNFTLGHEPDSIELSTLGGWVATRASGMKKNLYGNIEDIVLNVKVVTCKGVYDQKFTGPHKNIGPSLDDLIFGSEGTLGVITEVEVKIRPFPKVRRYGSIVFPNFSYGIKYLREIAKRRCQPASIRLIDNDQFQFGQALKIDEGAMASFTNELKKFLLTKVKGYDWTEIAIATILFEGGLEEVDRQEKLVYSVAKEFYGLNSGSKNGEKGYVLTYVIAYIRDFGLDCGMVAESFETSVPWTKCEILCDNVKLTIREECRKHKIKYFYTSTRVTQTYDAGACVYIYFGFQFSVPGFKIENPLEVYHKIEEAARDVILATGGSISHHHGVGKLRKKWYKQSVSPVGIDLYKAIKLELDPKNIFACDNFLMPEDKIDFVGITSKL</sequence>
<dbReference type="InterPro" id="IPR016171">
    <property type="entry name" value="Vanillyl_alc_oxidase_C-sub2"/>
</dbReference>
<comment type="catalytic activity">
    <reaction evidence="13">
        <text>a long chain fatty alcohol + a 1-acylglycerone 3-phosphate = a 1-O-alkylglycerone 3-phosphate + a long-chain fatty acid + H(+)</text>
        <dbReference type="Rhea" id="RHEA:36171"/>
        <dbReference type="ChEBI" id="CHEBI:15378"/>
        <dbReference type="ChEBI" id="CHEBI:17135"/>
        <dbReference type="ChEBI" id="CHEBI:57534"/>
        <dbReference type="ChEBI" id="CHEBI:57560"/>
        <dbReference type="ChEBI" id="CHEBI:73315"/>
        <dbReference type="EC" id="2.5.1.26"/>
    </reaction>
</comment>
<dbReference type="SUPFAM" id="SSF55103">
    <property type="entry name" value="FAD-linked oxidases, C-terminal domain"/>
    <property type="match status" value="1"/>
</dbReference>
<evidence type="ECO:0000256" key="7">
    <source>
        <dbReference type="ARBA" id="ARBA00022827"/>
    </source>
</evidence>
<reference evidence="15" key="1">
    <citation type="submission" date="2022-01" db="EMBL/GenBank/DDBJ databases">
        <authorList>
            <person name="King R."/>
        </authorList>
    </citation>
    <scope>NUCLEOTIDE SEQUENCE</scope>
</reference>
<dbReference type="Gene3D" id="3.30.300.330">
    <property type="match status" value="1"/>
</dbReference>
<feature type="domain" description="FAD-binding PCMH-type" evidence="14">
    <location>
        <begin position="137"/>
        <end position="319"/>
    </location>
</feature>
<dbReference type="PANTHER" id="PTHR46568">
    <property type="entry name" value="ALKYLDIHYDROXYACETONEPHOSPHATE SYNTHASE, PEROXISOMAL"/>
    <property type="match status" value="1"/>
</dbReference>
<dbReference type="GO" id="GO:0008609">
    <property type="term" value="F:alkylglycerone-phosphate synthase activity"/>
    <property type="evidence" value="ECO:0007669"/>
    <property type="project" value="UniProtKB-EC"/>
</dbReference>
<keyword evidence="13" id="KW-0443">Lipid metabolism</keyword>
<comment type="subcellular location">
    <subcellularLocation>
        <location evidence="1 13">Peroxisome</location>
    </subcellularLocation>
</comment>
<evidence type="ECO:0000256" key="9">
    <source>
        <dbReference type="PIRSR" id="PIRSR625650-1"/>
    </source>
</evidence>
<feature type="site" description="Important for enzyme activity" evidence="12">
    <location>
        <position position="354"/>
    </location>
</feature>
<dbReference type="Gene3D" id="3.30.43.10">
    <property type="entry name" value="Uridine Diphospho-n-acetylenolpyruvylglucosamine Reductase, domain 2"/>
    <property type="match status" value="2"/>
</dbReference>
<keyword evidence="13" id="KW-0808">Transferase</keyword>
<evidence type="ECO:0000313" key="16">
    <source>
        <dbReference type="Proteomes" id="UP001153620"/>
    </source>
</evidence>
<dbReference type="Gene3D" id="1.10.45.10">
    <property type="entry name" value="Vanillyl-alcohol Oxidase, Chain A, domain 4"/>
    <property type="match status" value="1"/>
</dbReference>
<protein>
    <recommendedName>
        <fullName evidence="5 13">Alkylglycerone-phosphate synthase</fullName>
        <shortName evidence="13">Alkyl-DHAP synthase</shortName>
        <ecNumber evidence="5 13">2.5.1.26</ecNumber>
    </recommendedName>
</protein>
<feature type="binding site" evidence="11">
    <location>
        <begin position="238"/>
        <end position="244"/>
    </location>
    <ligand>
        <name>FAD</name>
        <dbReference type="ChEBI" id="CHEBI:57692"/>
    </ligand>
</feature>
<feature type="binding site" evidence="10">
    <location>
        <position position="449"/>
    </location>
    <ligand>
        <name>substrate</name>
    </ligand>
</feature>
<dbReference type="Gene3D" id="3.30.70.3450">
    <property type="match status" value="1"/>
</dbReference>
<evidence type="ECO:0000256" key="13">
    <source>
        <dbReference type="RuleBase" id="RU363113"/>
    </source>
</evidence>
<dbReference type="GO" id="GO:0005777">
    <property type="term" value="C:peroxisome"/>
    <property type="evidence" value="ECO:0007669"/>
    <property type="project" value="UniProtKB-SubCell"/>
</dbReference>
<proteinExistence type="inferred from homology"/>
<dbReference type="SUPFAM" id="SSF56176">
    <property type="entry name" value="FAD-binding/transporter-associated domain-like"/>
    <property type="match status" value="1"/>
</dbReference>
<gene>
    <name evidence="15" type="ORF">CHIRRI_LOCUS9263</name>
</gene>
<dbReference type="GO" id="GO:0071949">
    <property type="term" value="F:FAD binding"/>
    <property type="evidence" value="ECO:0007669"/>
    <property type="project" value="InterPro"/>
</dbReference>
<keyword evidence="16" id="KW-1185">Reference proteome</keyword>
<dbReference type="PANTHER" id="PTHR46568:SF1">
    <property type="entry name" value="ALKYLDIHYDROXYACETONEPHOSPHATE SYNTHASE, PEROXISOMAL"/>
    <property type="match status" value="1"/>
</dbReference>
<evidence type="ECO:0000256" key="10">
    <source>
        <dbReference type="PIRSR" id="PIRSR625650-2"/>
    </source>
</evidence>
<comment type="function">
    <text evidence="13">Catalyzes the exchange of an acyl for a long-chain alkyl group and the formation of the ether bond in the biosynthesis of ether phospholipids.</text>
</comment>
<accession>A0A9N9WWA3</accession>
<comment type="similarity">
    <text evidence="3 13">Belongs to the FAD-binding oxidoreductase/transferase type 4 family.</text>
</comment>
<dbReference type="InterPro" id="IPR016164">
    <property type="entry name" value="FAD-linked_Oxase-like_C"/>
</dbReference>
<organism evidence="15 16">
    <name type="scientific">Chironomus riparius</name>
    <dbReference type="NCBI Taxonomy" id="315576"/>
    <lineage>
        <taxon>Eukaryota</taxon>
        <taxon>Metazoa</taxon>
        <taxon>Ecdysozoa</taxon>
        <taxon>Arthropoda</taxon>
        <taxon>Hexapoda</taxon>
        <taxon>Insecta</taxon>
        <taxon>Pterygota</taxon>
        <taxon>Neoptera</taxon>
        <taxon>Endopterygota</taxon>
        <taxon>Diptera</taxon>
        <taxon>Nematocera</taxon>
        <taxon>Chironomoidea</taxon>
        <taxon>Chironomidae</taxon>
        <taxon>Chironominae</taxon>
        <taxon>Chironomus</taxon>
    </lineage>
</organism>
<dbReference type="OrthoDB" id="7786253at2759"/>
<evidence type="ECO:0000256" key="4">
    <source>
        <dbReference type="ARBA" id="ARBA00011738"/>
    </source>
</evidence>
<comment type="pathway">
    <text evidence="2 13">Glycerolipid metabolism; ether lipid biosynthesis.</text>
</comment>
<evidence type="ECO:0000256" key="5">
    <source>
        <dbReference type="ARBA" id="ARBA00012385"/>
    </source>
</evidence>
<feature type="binding site" evidence="11">
    <location>
        <begin position="303"/>
        <end position="309"/>
    </location>
    <ligand>
        <name>FAD</name>
        <dbReference type="ChEBI" id="CHEBI:57692"/>
    </ligand>
</feature>
<keyword evidence="6 13" id="KW-0285">Flavoprotein</keyword>
<evidence type="ECO:0000256" key="6">
    <source>
        <dbReference type="ARBA" id="ARBA00022630"/>
    </source>
</evidence>
<evidence type="ECO:0000313" key="15">
    <source>
        <dbReference type="EMBL" id="CAG9806406.1"/>
    </source>
</evidence>
<name>A0A9N9WWA3_9DIPT</name>
<dbReference type="AlphaFoldDB" id="A0A9N9WWA3"/>
<dbReference type="PROSITE" id="PS51387">
    <property type="entry name" value="FAD_PCMH"/>
    <property type="match status" value="1"/>
</dbReference>
<feature type="active site" description="Proton donor/acceptor" evidence="9">
    <location>
        <position position="511"/>
    </location>
</feature>
<keyword evidence="8 13" id="KW-0576">Peroxisome</keyword>
<evidence type="ECO:0000259" key="14">
    <source>
        <dbReference type="PROSITE" id="PS51387"/>
    </source>
</evidence>
<dbReference type="EC" id="2.5.1.26" evidence="5 13"/>
<reference evidence="15" key="2">
    <citation type="submission" date="2022-10" db="EMBL/GenBank/DDBJ databases">
        <authorList>
            <consortium name="ENA_rothamsted_submissions"/>
            <consortium name="culmorum"/>
            <person name="King R."/>
        </authorList>
    </citation>
    <scope>NUCLEOTIDE SEQUENCE</scope>
</reference>
<evidence type="ECO:0000256" key="3">
    <source>
        <dbReference type="ARBA" id="ARBA00008000"/>
    </source>
</evidence>
<keyword evidence="7 11" id="KW-0274">FAD</keyword>
<keyword evidence="13" id="KW-0444">Lipid biosynthesis</keyword>
<dbReference type="InterPro" id="IPR036318">
    <property type="entry name" value="FAD-bd_PCMH-like_sf"/>
</dbReference>
<evidence type="ECO:0000256" key="11">
    <source>
        <dbReference type="PIRSR" id="PIRSR625650-3"/>
    </source>
</evidence>
<evidence type="ECO:0000256" key="12">
    <source>
        <dbReference type="PIRSR" id="PIRSR625650-4"/>
    </source>
</evidence>
<dbReference type="InterPro" id="IPR006094">
    <property type="entry name" value="Oxid_FAD_bind_N"/>
</dbReference>
<dbReference type="Pfam" id="PF01565">
    <property type="entry name" value="FAD_binding_4"/>
    <property type="match status" value="1"/>
</dbReference>
<dbReference type="GO" id="GO:0008610">
    <property type="term" value="P:lipid biosynthetic process"/>
    <property type="evidence" value="ECO:0007669"/>
    <property type="project" value="InterPro"/>
</dbReference>
<dbReference type="Pfam" id="PF02913">
    <property type="entry name" value="FAD-oxidase_C"/>
    <property type="match status" value="1"/>
</dbReference>
<evidence type="ECO:0000256" key="8">
    <source>
        <dbReference type="ARBA" id="ARBA00023140"/>
    </source>
</evidence>
<dbReference type="InterPro" id="IPR016166">
    <property type="entry name" value="FAD-bd_PCMH"/>
</dbReference>
<dbReference type="Proteomes" id="UP001153620">
    <property type="component" value="Chromosome 3"/>
</dbReference>
<feature type="binding site" evidence="11">
    <location>
        <begin position="251"/>
        <end position="254"/>
    </location>
    <ligand>
        <name>FAD</name>
        <dbReference type="ChEBI" id="CHEBI:57692"/>
    </ligand>
</feature>
<dbReference type="InterPro" id="IPR025650">
    <property type="entry name" value="Alkyl-DHAP_Synthase"/>
</dbReference>
<dbReference type="InterPro" id="IPR016167">
    <property type="entry name" value="FAD-bd_PCMH_sub1"/>
</dbReference>
<evidence type="ECO:0000256" key="2">
    <source>
        <dbReference type="ARBA" id="ARBA00004670"/>
    </source>
</evidence>
<dbReference type="InterPro" id="IPR016169">
    <property type="entry name" value="FAD-bd_PCMH_sub2"/>
</dbReference>